<keyword evidence="1" id="KW-0812">Transmembrane</keyword>
<organism evidence="2 3">
    <name type="scientific">Flavobacterium terrae</name>
    <dbReference type="NCBI Taxonomy" id="415425"/>
    <lineage>
        <taxon>Bacteria</taxon>
        <taxon>Pseudomonadati</taxon>
        <taxon>Bacteroidota</taxon>
        <taxon>Flavobacteriia</taxon>
        <taxon>Flavobacteriales</taxon>
        <taxon>Flavobacteriaceae</taxon>
        <taxon>Flavobacterium</taxon>
    </lineage>
</organism>
<evidence type="ECO:0000256" key="1">
    <source>
        <dbReference type="SAM" id="Phobius"/>
    </source>
</evidence>
<proteinExistence type="predicted"/>
<evidence type="ECO:0000313" key="2">
    <source>
        <dbReference type="EMBL" id="SHI74512.1"/>
    </source>
</evidence>
<gene>
    <name evidence="2" type="ORF">SAMN05444363_1538</name>
</gene>
<keyword evidence="1" id="KW-0472">Membrane</keyword>
<keyword evidence="3" id="KW-1185">Reference proteome</keyword>
<feature type="transmembrane region" description="Helical" evidence="1">
    <location>
        <begin position="71"/>
        <end position="91"/>
    </location>
</feature>
<name>A0A1M6DMT5_9FLAO</name>
<dbReference type="AlphaFoldDB" id="A0A1M6DMT5"/>
<accession>A0A1M6DMT5</accession>
<keyword evidence="1" id="KW-1133">Transmembrane helix</keyword>
<protein>
    <submittedName>
        <fullName evidence="2">Uncharacterized protein</fullName>
    </submittedName>
</protein>
<dbReference type="STRING" id="415425.SAMN05444363_1538"/>
<feature type="transmembrane region" description="Helical" evidence="1">
    <location>
        <begin position="111"/>
        <end position="131"/>
    </location>
</feature>
<dbReference type="Proteomes" id="UP000184488">
    <property type="component" value="Unassembled WGS sequence"/>
</dbReference>
<reference evidence="3" key="1">
    <citation type="submission" date="2016-11" db="EMBL/GenBank/DDBJ databases">
        <authorList>
            <person name="Varghese N."/>
            <person name="Submissions S."/>
        </authorList>
    </citation>
    <scope>NUCLEOTIDE SEQUENCE [LARGE SCALE GENOMIC DNA]</scope>
    <source>
        <strain evidence="3">DSM 18829</strain>
    </source>
</reference>
<dbReference type="EMBL" id="FQZI01000002">
    <property type="protein sequence ID" value="SHI74512.1"/>
    <property type="molecule type" value="Genomic_DNA"/>
</dbReference>
<evidence type="ECO:0000313" key="3">
    <source>
        <dbReference type="Proteomes" id="UP000184488"/>
    </source>
</evidence>
<feature type="transmembrane region" description="Helical" evidence="1">
    <location>
        <begin position="43"/>
        <end position="64"/>
    </location>
</feature>
<sequence>MKKLIFIITFLTIILSVQLFIYPLNITSSVIPGRHITILSSFYFSLISAIIILIIPIITSLLLFKNGRAINLKIFIFHALISAILLFLLQISTSVINNQDLNNIEKSLTNIPAIILSILAIEQTLFGFYIFKKMH</sequence>